<dbReference type="InterPro" id="IPR003492">
    <property type="entry name" value="Battenin_disease_Cln3"/>
</dbReference>
<evidence type="ECO:0000256" key="1">
    <source>
        <dbReference type="ARBA" id="ARBA00004127"/>
    </source>
</evidence>
<reference evidence="8 9" key="1">
    <citation type="submission" date="2014-03" db="EMBL/GenBank/DDBJ databases">
        <title>Draft genome of the hookworm Oesophagostomum dentatum.</title>
        <authorList>
            <person name="Mitreva M."/>
        </authorList>
    </citation>
    <scope>NUCLEOTIDE SEQUENCE [LARGE SCALE GENOMIC DNA]</scope>
    <source>
        <strain evidence="8 9">OD-Hann</strain>
    </source>
</reference>
<dbReference type="SUPFAM" id="SSF103473">
    <property type="entry name" value="MFS general substrate transporter"/>
    <property type="match status" value="1"/>
</dbReference>
<keyword evidence="6 7" id="KW-0472">Membrane</keyword>
<comment type="subcellular location">
    <subcellularLocation>
        <location evidence="1">Endomembrane system</location>
        <topology evidence="1">Multi-pass membrane protein</topology>
    </subcellularLocation>
    <subcellularLocation>
        <location evidence="7">Lysosome membrane</location>
        <topology evidence="7">Multi-pass membrane protein</topology>
    </subcellularLocation>
</comment>
<dbReference type="Proteomes" id="UP000053660">
    <property type="component" value="Unassembled WGS sequence"/>
</dbReference>
<sequence length="153" mass="17300">MPFSKITFFFQLELLEFDCSHGFNLGPESQYRWYQVLYQIGVFISRSSSDVITLPGKVLPLLAMLQMVNATALYLQALNRYVSHIFFMMCIIVYEGLLGGAAYVNTYRVVHNEIPPERKEFSMGFVSISDTFGILLAGFAAIPAHNTICKQPL</sequence>
<dbReference type="OrthoDB" id="5965864at2759"/>
<evidence type="ECO:0000256" key="4">
    <source>
        <dbReference type="ARBA" id="ARBA00022692"/>
    </source>
</evidence>
<evidence type="ECO:0000256" key="3">
    <source>
        <dbReference type="ARBA" id="ARBA00022448"/>
    </source>
</evidence>
<dbReference type="AlphaFoldDB" id="A0A0B1SIA4"/>
<dbReference type="GO" id="GO:0012505">
    <property type="term" value="C:endomembrane system"/>
    <property type="evidence" value="ECO:0007669"/>
    <property type="project" value="UniProtKB-SubCell"/>
</dbReference>
<accession>A0A0B1SIA4</accession>
<dbReference type="EMBL" id="KN576132">
    <property type="protein sequence ID" value="KHJ82955.1"/>
    <property type="molecule type" value="Genomic_DNA"/>
</dbReference>
<comment type="similarity">
    <text evidence="2 7">Belongs to the battenin family.</text>
</comment>
<feature type="transmembrane region" description="Helical" evidence="7">
    <location>
        <begin position="85"/>
        <end position="104"/>
    </location>
</feature>
<dbReference type="PRINTS" id="PR01315">
    <property type="entry name" value="BATTENIN"/>
</dbReference>
<feature type="transmembrane region" description="Helical" evidence="7">
    <location>
        <begin position="124"/>
        <end position="144"/>
    </location>
</feature>
<proteinExistence type="inferred from homology"/>
<protein>
    <recommendedName>
        <fullName evidence="7">Battenin</fullName>
    </recommendedName>
</protein>
<evidence type="ECO:0000256" key="6">
    <source>
        <dbReference type="ARBA" id="ARBA00023136"/>
    </source>
</evidence>
<evidence type="ECO:0000313" key="9">
    <source>
        <dbReference type="Proteomes" id="UP000053660"/>
    </source>
</evidence>
<dbReference type="InterPro" id="IPR036259">
    <property type="entry name" value="MFS_trans_sf"/>
</dbReference>
<gene>
    <name evidence="8" type="ORF">OESDEN_17350</name>
</gene>
<evidence type="ECO:0000256" key="7">
    <source>
        <dbReference type="RuleBase" id="RU361113"/>
    </source>
</evidence>
<evidence type="ECO:0000256" key="2">
    <source>
        <dbReference type="ARBA" id="ARBA00007467"/>
    </source>
</evidence>
<dbReference type="PANTHER" id="PTHR10981:SF0">
    <property type="entry name" value="BATTENIN"/>
    <property type="match status" value="1"/>
</dbReference>
<dbReference type="Pfam" id="PF02487">
    <property type="entry name" value="CLN3"/>
    <property type="match status" value="1"/>
</dbReference>
<dbReference type="PANTHER" id="PTHR10981">
    <property type="entry name" value="BATTENIN"/>
    <property type="match status" value="1"/>
</dbReference>
<keyword evidence="7" id="KW-0458">Lysosome</keyword>
<organism evidence="8 9">
    <name type="scientific">Oesophagostomum dentatum</name>
    <name type="common">Nodular worm</name>
    <dbReference type="NCBI Taxonomy" id="61180"/>
    <lineage>
        <taxon>Eukaryota</taxon>
        <taxon>Metazoa</taxon>
        <taxon>Ecdysozoa</taxon>
        <taxon>Nematoda</taxon>
        <taxon>Chromadorea</taxon>
        <taxon>Rhabditida</taxon>
        <taxon>Rhabditina</taxon>
        <taxon>Rhabditomorpha</taxon>
        <taxon>Strongyloidea</taxon>
        <taxon>Strongylidae</taxon>
        <taxon>Oesophagostomum</taxon>
    </lineage>
</organism>
<dbReference type="GO" id="GO:0005765">
    <property type="term" value="C:lysosomal membrane"/>
    <property type="evidence" value="ECO:0007669"/>
    <property type="project" value="UniProtKB-SubCell"/>
</dbReference>
<keyword evidence="9" id="KW-1185">Reference proteome</keyword>
<evidence type="ECO:0000313" key="8">
    <source>
        <dbReference type="EMBL" id="KHJ82955.1"/>
    </source>
</evidence>
<keyword evidence="4 7" id="KW-0812">Transmembrane</keyword>
<evidence type="ECO:0000256" key="5">
    <source>
        <dbReference type="ARBA" id="ARBA00022989"/>
    </source>
</evidence>
<dbReference type="GO" id="GO:0007040">
    <property type="term" value="P:lysosome organization"/>
    <property type="evidence" value="ECO:0007669"/>
    <property type="project" value="TreeGrafter"/>
</dbReference>
<dbReference type="GO" id="GO:0051453">
    <property type="term" value="P:regulation of intracellular pH"/>
    <property type="evidence" value="ECO:0007669"/>
    <property type="project" value="TreeGrafter"/>
</dbReference>
<keyword evidence="5 7" id="KW-1133">Transmembrane helix</keyword>
<comment type="caution">
    <text evidence="7">Lacks conserved residue(s) required for the propagation of feature annotation.</text>
</comment>
<keyword evidence="3" id="KW-0813">Transport</keyword>
<name>A0A0B1SIA4_OESDE</name>